<feature type="transmembrane region" description="Helical" evidence="5">
    <location>
        <begin position="600"/>
        <end position="620"/>
    </location>
</feature>
<feature type="region of interest" description="Disordered" evidence="4">
    <location>
        <begin position="74"/>
        <end position="155"/>
    </location>
</feature>
<feature type="domain" description="PPIase FKBP-type" evidence="6">
    <location>
        <begin position="198"/>
        <end position="274"/>
    </location>
</feature>
<feature type="compositionally biased region" description="Basic and acidic residues" evidence="4">
    <location>
        <begin position="108"/>
        <end position="129"/>
    </location>
</feature>
<dbReference type="SMART" id="SM00028">
    <property type="entry name" value="TPR"/>
    <property type="match status" value="3"/>
</dbReference>
<evidence type="ECO:0000313" key="8">
    <source>
        <dbReference type="Proteomes" id="UP000663852"/>
    </source>
</evidence>
<name>A0A814Q0F0_ADIRI</name>
<dbReference type="EMBL" id="CAJNOJ010000102">
    <property type="protein sequence ID" value="CAF1113574.1"/>
    <property type="molecule type" value="Genomic_DNA"/>
</dbReference>
<dbReference type="GO" id="GO:0043066">
    <property type="term" value="P:negative regulation of apoptotic process"/>
    <property type="evidence" value="ECO:0007669"/>
    <property type="project" value="TreeGrafter"/>
</dbReference>
<dbReference type="GO" id="GO:0044183">
    <property type="term" value="F:protein folding chaperone"/>
    <property type="evidence" value="ECO:0007669"/>
    <property type="project" value="TreeGrafter"/>
</dbReference>
<comment type="catalytic activity">
    <reaction evidence="3">
        <text>[protein]-peptidylproline (omega=180) = [protein]-peptidylproline (omega=0)</text>
        <dbReference type="Rhea" id="RHEA:16237"/>
        <dbReference type="Rhea" id="RHEA-COMP:10747"/>
        <dbReference type="Rhea" id="RHEA-COMP:10748"/>
        <dbReference type="ChEBI" id="CHEBI:83833"/>
        <dbReference type="ChEBI" id="CHEBI:83834"/>
        <dbReference type="EC" id="5.2.1.8"/>
    </reaction>
</comment>
<keyword evidence="5" id="KW-0472">Membrane</keyword>
<evidence type="ECO:0000256" key="4">
    <source>
        <dbReference type="SAM" id="MobiDB-lite"/>
    </source>
</evidence>
<gene>
    <name evidence="7" type="ORF">EDS130_LOCUS20659</name>
</gene>
<keyword evidence="3" id="KW-0413">Isomerase</keyword>
<feature type="transmembrane region" description="Helical" evidence="5">
    <location>
        <begin position="563"/>
        <end position="580"/>
    </location>
</feature>
<dbReference type="InterPro" id="IPR019734">
    <property type="entry name" value="TPR_rpt"/>
</dbReference>
<dbReference type="Gene3D" id="3.10.50.40">
    <property type="match status" value="1"/>
</dbReference>
<evidence type="ECO:0000256" key="3">
    <source>
        <dbReference type="PROSITE-ProRule" id="PRU00277"/>
    </source>
</evidence>
<reference evidence="7" key="1">
    <citation type="submission" date="2021-02" db="EMBL/GenBank/DDBJ databases">
        <authorList>
            <person name="Nowell W R."/>
        </authorList>
    </citation>
    <scope>NUCLEOTIDE SEQUENCE</scope>
</reference>
<dbReference type="InterPro" id="IPR046357">
    <property type="entry name" value="PPIase_dom_sf"/>
</dbReference>
<dbReference type="Pfam" id="PF12895">
    <property type="entry name" value="ANAPC3"/>
    <property type="match status" value="1"/>
</dbReference>
<dbReference type="OrthoDB" id="532682at2759"/>
<dbReference type="EC" id="5.2.1.8" evidence="3"/>
<dbReference type="AlphaFoldDB" id="A0A814Q0F0"/>
<proteinExistence type="predicted"/>
<evidence type="ECO:0000313" key="7">
    <source>
        <dbReference type="EMBL" id="CAF1113574.1"/>
    </source>
</evidence>
<dbReference type="SUPFAM" id="SSF54534">
    <property type="entry name" value="FKBP-like"/>
    <property type="match status" value="1"/>
</dbReference>
<sequence>MFAPSDLIEIFLFKIQRASQPESSLNNYNNHFHIQPVTNEFYDNHNYSCSTTIHPIEPTDHQVSHSHYIEKMIPNSQHPTTSSHIEPLETSSSSDLLEQPSSQTSTNIHEEEISNHHEDSDENNAQHESTEEEIPVTQTETNALSAKSEHTANELSTSLPDIATETLDQNEPDDVLGNSSLLKQTITPGTIDTRPLRNTLATVSYKLYLVDDLTKDSRLIETVTNESFFIAEYEILPAIDIVIQLMDRGEHALIDSDVRHCYGENGCEEKQIPPVTSTSPYRMRIELELIDWKDAPDISTLPINERLQWSDKKRQRGNFCYRRKDYASALQSYRNALKFLDIEQNPLLEEEEIQSATIIERFVQVQNNLAQVYLLNNQYEQCLEAVNAVLKHDSKNVKALFRHGKALFELGNYDEAVPPLRSLLQNPSKDVEKDKVTEMLKICETKLAKYKKNEKEIYTKMFQSKTPSSTTTAAVLEEKKSPKKPVEKVATKTKSNNNWWTYVAMGSAVVAAVGLEKPEQPAIWSIVFFVVLLLAIIFLPFFQPIYTRHTSEKWHRYYLWNSTWKRFLIGLSLSIAYYIYLFSLSASTAWNMFTFSFHSFISLFALLFSLFITCTGLPLVKLPSTKISSSTKFSSLLWIVSKNLM</sequence>
<feature type="compositionally biased region" description="Polar residues" evidence="4">
    <location>
        <begin position="74"/>
        <end position="84"/>
    </location>
</feature>
<keyword evidence="2" id="KW-0802">TPR repeat</keyword>
<evidence type="ECO:0000256" key="5">
    <source>
        <dbReference type="SAM" id="Phobius"/>
    </source>
</evidence>
<dbReference type="GO" id="GO:0003755">
    <property type="term" value="F:peptidyl-prolyl cis-trans isomerase activity"/>
    <property type="evidence" value="ECO:0007669"/>
    <property type="project" value="UniProtKB-KW"/>
</dbReference>
<feature type="compositionally biased region" description="Polar residues" evidence="4">
    <location>
        <begin position="136"/>
        <end position="145"/>
    </location>
</feature>
<evidence type="ECO:0000256" key="2">
    <source>
        <dbReference type="ARBA" id="ARBA00022803"/>
    </source>
</evidence>
<dbReference type="InterPro" id="IPR050754">
    <property type="entry name" value="FKBP4/5/8-like"/>
</dbReference>
<keyword evidence="1" id="KW-0677">Repeat</keyword>
<dbReference type="GO" id="GO:0005740">
    <property type="term" value="C:mitochondrial envelope"/>
    <property type="evidence" value="ECO:0007669"/>
    <property type="project" value="TreeGrafter"/>
</dbReference>
<dbReference type="SUPFAM" id="SSF48452">
    <property type="entry name" value="TPR-like"/>
    <property type="match status" value="1"/>
</dbReference>
<dbReference type="GO" id="GO:0005829">
    <property type="term" value="C:cytosol"/>
    <property type="evidence" value="ECO:0007669"/>
    <property type="project" value="TreeGrafter"/>
</dbReference>
<feature type="compositionally biased region" description="Low complexity" evidence="4">
    <location>
        <begin position="91"/>
        <end position="103"/>
    </location>
</feature>
<dbReference type="PANTHER" id="PTHR46512">
    <property type="entry name" value="PEPTIDYLPROLYL ISOMERASE"/>
    <property type="match status" value="1"/>
</dbReference>
<keyword evidence="5" id="KW-0812">Transmembrane</keyword>
<organism evidence="7 8">
    <name type="scientific">Adineta ricciae</name>
    <name type="common">Rotifer</name>
    <dbReference type="NCBI Taxonomy" id="249248"/>
    <lineage>
        <taxon>Eukaryota</taxon>
        <taxon>Metazoa</taxon>
        <taxon>Spiralia</taxon>
        <taxon>Gnathifera</taxon>
        <taxon>Rotifera</taxon>
        <taxon>Eurotatoria</taxon>
        <taxon>Bdelloidea</taxon>
        <taxon>Adinetida</taxon>
        <taxon>Adinetidae</taxon>
        <taxon>Adineta</taxon>
    </lineage>
</organism>
<comment type="caution">
    <text evidence="7">The sequence shown here is derived from an EMBL/GenBank/DDBJ whole genome shotgun (WGS) entry which is preliminary data.</text>
</comment>
<dbReference type="PANTHER" id="PTHR46512:SF1">
    <property type="entry name" value="PEPTIDYLPROLYL ISOMERASE"/>
    <property type="match status" value="1"/>
</dbReference>
<keyword evidence="5" id="KW-1133">Transmembrane helix</keyword>
<dbReference type="Gene3D" id="1.25.40.10">
    <property type="entry name" value="Tetratricopeptide repeat domain"/>
    <property type="match status" value="1"/>
</dbReference>
<keyword evidence="3" id="KW-0697">Rotamase</keyword>
<evidence type="ECO:0000259" key="6">
    <source>
        <dbReference type="PROSITE" id="PS50059"/>
    </source>
</evidence>
<protein>
    <recommendedName>
        <fullName evidence="3">peptidylprolyl isomerase</fullName>
        <ecNumber evidence="3">5.2.1.8</ecNumber>
    </recommendedName>
</protein>
<dbReference type="InterPro" id="IPR001179">
    <property type="entry name" value="PPIase_FKBP_dom"/>
</dbReference>
<evidence type="ECO:0000256" key="1">
    <source>
        <dbReference type="ARBA" id="ARBA00022737"/>
    </source>
</evidence>
<feature type="transmembrane region" description="Helical" evidence="5">
    <location>
        <begin position="521"/>
        <end position="542"/>
    </location>
</feature>
<accession>A0A814Q0F0</accession>
<dbReference type="GO" id="GO:0012505">
    <property type="term" value="C:endomembrane system"/>
    <property type="evidence" value="ECO:0007669"/>
    <property type="project" value="TreeGrafter"/>
</dbReference>
<dbReference type="GO" id="GO:0016020">
    <property type="term" value="C:membrane"/>
    <property type="evidence" value="ECO:0007669"/>
    <property type="project" value="TreeGrafter"/>
</dbReference>
<dbReference type="InterPro" id="IPR011990">
    <property type="entry name" value="TPR-like_helical_dom_sf"/>
</dbReference>
<dbReference type="PROSITE" id="PS50059">
    <property type="entry name" value="FKBP_PPIASE"/>
    <property type="match status" value="1"/>
</dbReference>
<dbReference type="Proteomes" id="UP000663852">
    <property type="component" value="Unassembled WGS sequence"/>
</dbReference>